<sequence length="137" mass="14446">MRTTSLITLAATALVSSASARINGFTLPDTIYLDADVPITITTEGYIQSVQDVSIAFGIAPAAQADPKTLGTRLLSSKFLGPDNSNTYDNITHYVHIPSSLASGDAVVTAALTSLYGAFYGPVLTYFTKNVTVLTRP</sequence>
<keyword evidence="2" id="KW-1185">Reference proteome</keyword>
<feature type="signal peptide" evidence="1">
    <location>
        <begin position="1"/>
        <end position="20"/>
    </location>
</feature>
<evidence type="ECO:0000313" key="2">
    <source>
        <dbReference type="Proteomes" id="UP000504637"/>
    </source>
</evidence>
<evidence type="ECO:0008006" key="4">
    <source>
        <dbReference type="Google" id="ProtNLM"/>
    </source>
</evidence>
<proteinExistence type="predicted"/>
<dbReference type="InterPro" id="IPR045469">
    <property type="entry name" value="Nis1"/>
</dbReference>
<accession>A0A6J3LRY2</accession>
<dbReference type="AlphaFoldDB" id="A0A6J3LRY2"/>
<reference evidence="3" key="2">
    <citation type="submission" date="2020-04" db="EMBL/GenBank/DDBJ databases">
        <authorList>
            <consortium name="NCBI Genome Project"/>
        </authorList>
    </citation>
    <scope>NUCLEOTIDE SEQUENCE</scope>
    <source>
        <strain evidence="3">CBS 342.82</strain>
    </source>
</reference>
<dbReference type="GeneID" id="54366397"/>
<reference evidence="3" key="1">
    <citation type="submission" date="2020-01" db="EMBL/GenBank/DDBJ databases">
        <authorList>
            <consortium name="DOE Joint Genome Institute"/>
            <person name="Haridas S."/>
            <person name="Albert R."/>
            <person name="Binder M."/>
            <person name="Bloem J."/>
            <person name="Labutti K."/>
            <person name="Salamov A."/>
            <person name="Andreopoulos B."/>
            <person name="Baker S.E."/>
            <person name="Barry K."/>
            <person name="Bills G."/>
            <person name="Bluhm B.H."/>
            <person name="Cannon C."/>
            <person name="Castanera R."/>
            <person name="Culley D.E."/>
            <person name="Daum C."/>
            <person name="Ezra D."/>
            <person name="Gonzalez J.B."/>
            <person name="Henrissat B."/>
            <person name="Kuo A."/>
            <person name="Liang C."/>
            <person name="Lipzen A."/>
            <person name="Lutzoni F."/>
            <person name="Magnuson J."/>
            <person name="Mondo S."/>
            <person name="Nolan M."/>
            <person name="Ohm R."/>
            <person name="Pangilinan J."/>
            <person name="Park H.-J."/>
            <person name="Ramirez L."/>
            <person name="Alfaro M."/>
            <person name="Sun H."/>
            <person name="Tritt A."/>
            <person name="Yoshinaga Y."/>
            <person name="Zwiers L.-H."/>
            <person name="Turgeon B.G."/>
            <person name="Goodwin S.B."/>
            <person name="Spatafora J.W."/>
            <person name="Crous P.W."/>
            <person name="Grigoriev I.V."/>
        </authorList>
    </citation>
    <scope>NUCLEOTIDE SEQUENCE</scope>
    <source>
        <strain evidence="3">CBS 342.82</strain>
    </source>
</reference>
<gene>
    <name evidence="3" type="ORF">K489DRAFT_435442</name>
</gene>
<organism evidence="3">
    <name type="scientific">Dissoconium aciculare CBS 342.82</name>
    <dbReference type="NCBI Taxonomy" id="1314786"/>
    <lineage>
        <taxon>Eukaryota</taxon>
        <taxon>Fungi</taxon>
        <taxon>Dikarya</taxon>
        <taxon>Ascomycota</taxon>
        <taxon>Pezizomycotina</taxon>
        <taxon>Dothideomycetes</taxon>
        <taxon>Dothideomycetidae</taxon>
        <taxon>Mycosphaerellales</taxon>
        <taxon>Dissoconiaceae</taxon>
        <taxon>Dissoconium</taxon>
    </lineage>
</organism>
<name>A0A6J3LRY2_9PEZI</name>
<feature type="chain" id="PRO_5026652870" description="Secreted protein NIS1" evidence="1">
    <location>
        <begin position="21"/>
        <end position="137"/>
    </location>
</feature>
<dbReference type="Proteomes" id="UP000504637">
    <property type="component" value="Unplaced"/>
</dbReference>
<keyword evidence="1" id="KW-0732">Signal</keyword>
<evidence type="ECO:0000256" key="1">
    <source>
        <dbReference type="SAM" id="SignalP"/>
    </source>
</evidence>
<reference evidence="3" key="3">
    <citation type="submission" date="2025-08" db="UniProtKB">
        <authorList>
            <consortium name="RefSeq"/>
        </authorList>
    </citation>
    <scope>IDENTIFICATION</scope>
    <source>
        <strain evidence="3">CBS 342.82</strain>
    </source>
</reference>
<protein>
    <recommendedName>
        <fullName evidence="4">Secreted protein NIS1</fullName>
    </recommendedName>
</protein>
<dbReference type="Pfam" id="PF19271">
    <property type="entry name" value="Nis1"/>
    <property type="match status" value="1"/>
</dbReference>
<dbReference type="RefSeq" id="XP_033455080.1">
    <property type="nucleotide sequence ID" value="XM_033608597.1"/>
</dbReference>
<evidence type="ECO:0000313" key="3">
    <source>
        <dbReference type="RefSeq" id="XP_033455080.1"/>
    </source>
</evidence>
<dbReference type="OrthoDB" id="3913322at2759"/>